<reference evidence="1" key="1">
    <citation type="submission" date="2020-04" db="EMBL/GenBank/DDBJ databases">
        <authorList>
            <person name="Alioto T."/>
            <person name="Alioto T."/>
            <person name="Gomez Garrido J."/>
        </authorList>
    </citation>
    <scope>NUCLEOTIDE SEQUENCE</scope>
    <source>
        <strain evidence="1">A484AB</strain>
    </source>
</reference>
<dbReference type="AlphaFoldDB" id="A0A6S7G0L8"/>
<comment type="caution">
    <text evidence="1">The sequence shown here is derived from an EMBL/GenBank/DDBJ whole genome shotgun (WGS) entry which is preliminary data.</text>
</comment>
<gene>
    <name evidence="1" type="ORF">PACLA_8A035549</name>
</gene>
<dbReference type="Proteomes" id="UP001152795">
    <property type="component" value="Unassembled WGS sequence"/>
</dbReference>
<keyword evidence="2" id="KW-1185">Reference proteome</keyword>
<protein>
    <submittedName>
        <fullName evidence="1">Uncharacterized protein</fullName>
    </submittedName>
</protein>
<organism evidence="1 2">
    <name type="scientific">Paramuricea clavata</name>
    <name type="common">Red gorgonian</name>
    <name type="synonym">Violescent sea-whip</name>
    <dbReference type="NCBI Taxonomy" id="317549"/>
    <lineage>
        <taxon>Eukaryota</taxon>
        <taxon>Metazoa</taxon>
        <taxon>Cnidaria</taxon>
        <taxon>Anthozoa</taxon>
        <taxon>Octocorallia</taxon>
        <taxon>Malacalcyonacea</taxon>
        <taxon>Plexauridae</taxon>
        <taxon>Paramuricea</taxon>
    </lineage>
</organism>
<sequence length="124" mass="13981">MSDLKGALDEIKHSLTQGSHLLDNFSGHCFSPHLVDDVVKNCSRIFTIGDILDTCPVFSFENAIKILVIQEIFLDIPNFDYTMELLIGSKVSKETYLWELDEALKDVNVHNELSSDSDDDLPHV</sequence>
<accession>A0A6S7G0L8</accession>
<name>A0A6S7G0L8_PARCT</name>
<dbReference type="EMBL" id="CACRXK020000232">
    <property type="protein sequence ID" value="CAB3979810.1"/>
    <property type="molecule type" value="Genomic_DNA"/>
</dbReference>
<proteinExistence type="predicted"/>
<evidence type="ECO:0000313" key="1">
    <source>
        <dbReference type="EMBL" id="CAB3979810.1"/>
    </source>
</evidence>
<evidence type="ECO:0000313" key="2">
    <source>
        <dbReference type="Proteomes" id="UP001152795"/>
    </source>
</evidence>